<comment type="caution">
    <text evidence="2">The sequence shown here is derived from an EMBL/GenBank/DDBJ whole genome shotgun (WGS) entry which is preliminary data.</text>
</comment>
<dbReference type="RefSeq" id="WP_147121137.1">
    <property type="nucleotide sequence ID" value="NZ_VOPY01000001.1"/>
</dbReference>
<evidence type="ECO:0000313" key="2">
    <source>
        <dbReference type="EMBL" id="TXC73299.1"/>
    </source>
</evidence>
<dbReference type="Proteomes" id="UP000321129">
    <property type="component" value="Unassembled WGS sequence"/>
</dbReference>
<keyword evidence="3" id="KW-1185">Reference proteome</keyword>
<dbReference type="AlphaFoldDB" id="A0A5C6UKJ4"/>
<feature type="chain" id="PRO_5022679683" description="Lipoprotein" evidence="1">
    <location>
        <begin position="32"/>
        <end position="192"/>
    </location>
</feature>
<organism evidence="2 3">
    <name type="scientific">Flavisphingopyxis soli</name>
    <dbReference type="NCBI Taxonomy" id="2601267"/>
    <lineage>
        <taxon>Bacteria</taxon>
        <taxon>Pseudomonadati</taxon>
        <taxon>Pseudomonadota</taxon>
        <taxon>Alphaproteobacteria</taxon>
        <taxon>Sphingomonadales</taxon>
        <taxon>Sphingopyxidaceae</taxon>
        <taxon>Flavisphingopyxis</taxon>
    </lineage>
</organism>
<gene>
    <name evidence="2" type="ORF">FSZ31_00590</name>
</gene>
<dbReference type="PROSITE" id="PS51257">
    <property type="entry name" value="PROKAR_LIPOPROTEIN"/>
    <property type="match status" value="1"/>
</dbReference>
<protein>
    <recommendedName>
        <fullName evidence="4">Lipoprotein</fullName>
    </recommendedName>
</protein>
<accession>A0A5C6UKJ4</accession>
<dbReference type="OrthoDB" id="7629232at2"/>
<keyword evidence="1" id="KW-0732">Signal</keyword>
<feature type="signal peptide" evidence="1">
    <location>
        <begin position="1"/>
        <end position="31"/>
    </location>
</feature>
<dbReference type="EMBL" id="VOPY01000001">
    <property type="protein sequence ID" value="TXC73299.1"/>
    <property type="molecule type" value="Genomic_DNA"/>
</dbReference>
<evidence type="ECO:0000313" key="3">
    <source>
        <dbReference type="Proteomes" id="UP000321129"/>
    </source>
</evidence>
<proteinExistence type="predicted"/>
<evidence type="ECO:0000256" key="1">
    <source>
        <dbReference type="SAM" id="SignalP"/>
    </source>
</evidence>
<name>A0A5C6UKJ4_9SPHN</name>
<reference evidence="2 3" key="1">
    <citation type="submission" date="2019-08" db="EMBL/GenBank/DDBJ databases">
        <title>Sphingorhabdus soil sp. nov., isolated from arctic soil.</title>
        <authorList>
            <person name="Liu Y."/>
        </authorList>
    </citation>
    <scope>NUCLEOTIDE SEQUENCE [LARGE SCALE GENOMIC DNA]</scope>
    <source>
        <strain evidence="2 3">D-2Q-5-6</strain>
    </source>
</reference>
<sequence length="192" mass="20025">MPQVATRSGRAPRAGSTLSAAAFAALLSACAGTPPPAPAPAVRPATPAPVTVAPVATPYQGDWVDWPLTPGDWRYASAQRGSIARFGSHDATQFSIRCDRTARRIELARPGMLEAGNSATMTVRASAGAASYPVANSASEPGYVAATLATNDPELDRMVFSRGRFIVEVNGAPAPLVLPAWPEVARVIEDCR</sequence>
<evidence type="ECO:0008006" key="4">
    <source>
        <dbReference type="Google" id="ProtNLM"/>
    </source>
</evidence>